<organism evidence="2">
    <name type="scientific">Trichophyton rubrum CBS 288.86</name>
    <dbReference type="NCBI Taxonomy" id="1215330"/>
    <lineage>
        <taxon>Eukaryota</taxon>
        <taxon>Fungi</taxon>
        <taxon>Dikarya</taxon>
        <taxon>Ascomycota</taxon>
        <taxon>Pezizomycotina</taxon>
        <taxon>Eurotiomycetes</taxon>
        <taxon>Eurotiomycetidae</taxon>
        <taxon>Onygenales</taxon>
        <taxon>Arthrodermataceae</taxon>
        <taxon>Trichophyton</taxon>
    </lineage>
</organism>
<reference evidence="2" key="1">
    <citation type="submission" date="2014-02" db="EMBL/GenBank/DDBJ databases">
        <title>The Genome Sequence of Trichophyton rubrum (morphotype fischeri) CBS 288.86.</title>
        <authorList>
            <consortium name="The Broad Institute Genomics Platform"/>
            <person name="Cuomo C.A."/>
            <person name="White T.C."/>
            <person name="Graser Y."/>
            <person name="Martinez-Rossi N."/>
            <person name="Heitman J."/>
            <person name="Young S.K."/>
            <person name="Zeng Q."/>
            <person name="Gargeya S."/>
            <person name="Abouelleil A."/>
            <person name="Alvarado L."/>
            <person name="Chapman S.B."/>
            <person name="Gainer-Dewar J."/>
            <person name="Goldberg J."/>
            <person name="Griggs A."/>
            <person name="Gujja S."/>
            <person name="Hansen M."/>
            <person name="Howarth C."/>
            <person name="Imamovic A."/>
            <person name="Larimer J."/>
            <person name="Martinez D."/>
            <person name="Murphy C."/>
            <person name="Pearson M.D."/>
            <person name="Persinoti G."/>
            <person name="Poon T."/>
            <person name="Priest M."/>
            <person name="Roberts A.D."/>
            <person name="Saif S."/>
            <person name="Shea T.D."/>
            <person name="Sykes S.N."/>
            <person name="Wortman J."/>
            <person name="Nusbaum C."/>
            <person name="Birren B."/>
        </authorList>
    </citation>
    <scope>NUCLEOTIDE SEQUENCE [LARGE SCALE GENOMIC DNA]</scope>
    <source>
        <strain evidence="2">CBS 288.86</strain>
    </source>
</reference>
<name>A0A022W043_TRIRU</name>
<evidence type="ECO:0000256" key="1">
    <source>
        <dbReference type="SAM" id="MobiDB-lite"/>
    </source>
</evidence>
<feature type="region of interest" description="Disordered" evidence="1">
    <location>
        <begin position="1"/>
        <end position="20"/>
    </location>
</feature>
<dbReference type="Proteomes" id="UP000023758">
    <property type="component" value="Unassembled WGS sequence"/>
</dbReference>
<accession>A0A022W043</accession>
<dbReference type="AlphaFoldDB" id="A0A022W043"/>
<dbReference type="HOGENOM" id="CLU_1797830_0_0_1"/>
<dbReference type="EMBL" id="KK207864">
    <property type="protein sequence ID" value="EZF51770.1"/>
    <property type="molecule type" value="Genomic_DNA"/>
</dbReference>
<gene>
    <name evidence="2" type="ORF">H103_05010</name>
</gene>
<evidence type="ECO:0000313" key="2">
    <source>
        <dbReference type="EMBL" id="EZF51770.1"/>
    </source>
</evidence>
<proteinExistence type="predicted"/>
<protein>
    <submittedName>
        <fullName evidence="2">Uncharacterized protein</fullName>
    </submittedName>
</protein>
<sequence>MGTGRVGGRPLASSGHDQTKREAVMSRICVSLRSRRRVFSIETCPDSILRSLSRSGVSPVEAVDWGDGVEEEAQKSRRKKVDASQVRPSCNRAGRAKRIRLSPRQESYQPCSVNEGGDVDVEVVDVEVEVGDEGEVEVEVVEMS</sequence>
<feature type="region of interest" description="Disordered" evidence="1">
    <location>
        <begin position="68"/>
        <end position="95"/>
    </location>
</feature>